<feature type="non-terminal residue" evidence="2">
    <location>
        <position position="1"/>
    </location>
</feature>
<protein>
    <recommendedName>
        <fullName evidence="4">Chorein N-terminal domain-containing protein</fullName>
    </recommendedName>
</protein>
<feature type="region of interest" description="Disordered" evidence="1">
    <location>
        <begin position="191"/>
        <end position="216"/>
    </location>
</feature>
<evidence type="ECO:0000313" key="3">
    <source>
        <dbReference type="Proteomes" id="UP001189429"/>
    </source>
</evidence>
<evidence type="ECO:0000313" key="2">
    <source>
        <dbReference type="EMBL" id="CAK0790563.1"/>
    </source>
</evidence>
<feature type="region of interest" description="Disordered" evidence="1">
    <location>
        <begin position="502"/>
        <end position="528"/>
    </location>
</feature>
<feature type="compositionally biased region" description="Low complexity" evidence="1">
    <location>
        <begin position="432"/>
        <end position="442"/>
    </location>
</feature>
<reference evidence="2" key="1">
    <citation type="submission" date="2023-10" db="EMBL/GenBank/DDBJ databases">
        <authorList>
            <person name="Chen Y."/>
            <person name="Shah S."/>
            <person name="Dougan E. K."/>
            <person name="Thang M."/>
            <person name="Chan C."/>
        </authorList>
    </citation>
    <scope>NUCLEOTIDE SEQUENCE [LARGE SCALE GENOMIC DNA]</scope>
</reference>
<dbReference type="EMBL" id="CAUYUJ010000447">
    <property type="protein sequence ID" value="CAK0790563.1"/>
    <property type="molecule type" value="Genomic_DNA"/>
</dbReference>
<accession>A0ABN9PCH7</accession>
<organism evidence="2 3">
    <name type="scientific">Prorocentrum cordatum</name>
    <dbReference type="NCBI Taxonomy" id="2364126"/>
    <lineage>
        <taxon>Eukaryota</taxon>
        <taxon>Sar</taxon>
        <taxon>Alveolata</taxon>
        <taxon>Dinophyceae</taxon>
        <taxon>Prorocentrales</taxon>
        <taxon>Prorocentraceae</taxon>
        <taxon>Prorocentrum</taxon>
    </lineage>
</organism>
<comment type="caution">
    <text evidence="2">The sequence shown here is derived from an EMBL/GenBank/DDBJ whole genome shotgun (WGS) entry which is preliminary data.</text>
</comment>
<gene>
    <name evidence="2" type="ORF">PCOR1329_LOCUS1820</name>
</gene>
<dbReference type="Proteomes" id="UP001189429">
    <property type="component" value="Unassembled WGS sequence"/>
</dbReference>
<feature type="region of interest" description="Disordered" evidence="1">
    <location>
        <begin position="426"/>
        <end position="464"/>
    </location>
</feature>
<feature type="region of interest" description="Disordered" evidence="1">
    <location>
        <begin position="698"/>
        <end position="724"/>
    </location>
</feature>
<evidence type="ECO:0008006" key="4">
    <source>
        <dbReference type="Google" id="ProtNLM"/>
    </source>
</evidence>
<evidence type="ECO:0000256" key="1">
    <source>
        <dbReference type="SAM" id="MobiDB-lite"/>
    </source>
</evidence>
<proteinExistence type="predicted"/>
<sequence length="724" mass="77075">ELLAKFMGKFVRGATGDQISLRNMLSGEISLGPGVVFVEEALQKALLDAGGPVTWEVRGAEADVVHIHVPWAQLSKRSIRVNIGELRVQVTLHDAADLEVALLGAAVEDAPMAPDPAASPGAAAARAEPDAPLQGFGARQRAKLLAVAAKKRTKLAAMRGKTRRLTDSIASGPRVTVGNLRVSFFLPRSARSAGPSGEAGEDGLGSTDGEPPDETQEPIAEVEVAGFCFSPCTPEGRPTMELREAHGLLAPWEEAPVLPCGLQAWATRNQVRFDRGSLLMRRCGELQRVGSMRRVVMHVRLLEGCALSRGELHVMDWGSSKFLGAYRAVEVGSAPSAPAAAAAWREACGFGDPRADVTPGPGAPLASAAGCGDSSPRHPQWADDEDEPDFWADLETAELRVLLAQLVNFNHSIALLRRWQERQPWREGQVDGSSMSPMGAPAAPGPEPVSTMGAATAEAAGEEEDVDKLLKESCKGLLSEAQHRASAMQTTCVGAASPQIEAKASTPEDAGQAGEGRHAAAGVSPMPRPSTSWIYPEVGFGAAARRAMQKAQKAAPGAAARRAAQAQGWDLVFGGWLLKRGKLRPLMDSWQERWCELRKSSDSTDSALALLYYARRAGALDGSSAPEDRQFRGMVVFRPGDGTKVHTFEQADADSESVHVARRDFSNGFELLPGDPDHEGRTFFSAARRVRRGRLDVQDRRRAAGDGAGRGVRGASCPVPGVLP</sequence>
<keyword evidence="3" id="KW-1185">Reference proteome</keyword>
<feature type="compositionally biased region" description="Low complexity" evidence="1">
    <location>
        <begin position="359"/>
        <end position="372"/>
    </location>
</feature>
<name>A0ABN9PCH7_9DINO</name>
<feature type="region of interest" description="Disordered" evidence="1">
    <location>
        <begin position="355"/>
        <end position="383"/>
    </location>
</feature>